<proteinExistence type="predicted"/>
<name>R0L165_ANAPL</name>
<dbReference type="AlphaFoldDB" id="R0L165"/>
<evidence type="ECO:0000256" key="1">
    <source>
        <dbReference type="SAM" id="MobiDB-lite"/>
    </source>
</evidence>
<evidence type="ECO:0000313" key="3">
    <source>
        <dbReference type="Proteomes" id="UP000296049"/>
    </source>
</evidence>
<protein>
    <recommendedName>
        <fullName evidence="4">Zinc finger CCCH domain-containing protein 3</fullName>
    </recommendedName>
</protein>
<organism evidence="2 3">
    <name type="scientific">Anas platyrhynchos</name>
    <name type="common">Mallard</name>
    <name type="synonym">Anas boschas</name>
    <dbReference type="NCBI Taxonomy" id="8839"/>
    <lineage>
        <taxon>Eukaryota</taxon>
        <taxon>Metazoa</taxon>
        <taxon>Chordata</taxon>
        <taxon>Craniata</taxon>
        <taxon>Vertebrata</taxon>
        <taxon>Euteleostomi</taxon>
        <taxon>Archelosauria</taxon>
        <taxon>Archosauria</taxon>
        <taxon>Dinosauria</taxon>
        <taxon>Saurischia</taxon>
        <taxon>Theropoda</taxon>
        <taxon>Coelurosauria</taxon>
        <taxon>Aves</taxon>
        <taxon>Neognathae</taxon>
        <taxon>Galloanserae</taxon>
        <taxon>Anseriformes</taxon>
        <taxon>Anatidae</taxon>
        <taxon>Anatinae</taxon>
        <taxon>Anas</taxon>
    </lineage>
</organism>
<evidence type="ECO:0000313" key="2">
    <source>
        <dbReference type="EMBL" id="EOA95169.1"/>
    </source>
</evidence>
<dbReference type="EMBL" id="KB744403">
    <property type="protein sequence ID" value="EOA95169.1"/>
    <property type="molecule type" value="Genomic_DNA"/>
</dbReference>
<accession>R0L165</accession>
<evidence type="ECO:0008006" key="4">
    <source>
        <dbReference type="Google" id="ProtNLM"/>
    </source>
</evidence>
<reference evidence="3" key="1">
    <citation type="journal article" date="2013" name="Nat. Genet.">
        <title>The duck genome and transcriptome provide insight into an avian influenza virus reservoir species.</title>
        <authorList>
            <person name="Huang Y."/>
            <person name="Li Y."/>
            <person name="Burt D.W."/>
            <person name="Chen H."/>
            <person name="Zhang Y."/>
            <person name="Qian W."/>
            <person name="Kim H."/>
            <person name="Gan S."/>
            <person name="Zhao Y."/>
            <person name="Li J."/>
            <person name="Yi K."/>
            <person name="Feng H."/>
            <person name="Zhu P."/>
            <person name="Li B."/>
            <person name="Liu Q."/>
            <person name="Fairley S."/>
            <person name="Magor K.E."/>
            <person name="Du Z."/>
            <person name="Hu X."/>
            <person name="Goodman L."/>
            <person name="Tafer H."/>
            <person name="Vignal A."/>
            <person name="Lee T."/>
            <person name="Kim K.W."/>
            <person name="Sheng Z."/>
            <person name="An Y."/>
            <person name="Searle S."/>
            <person name="Herrero J."/>
            <person name="Groenen M.A."/>
            <person name="Crooijmans R.P."/>
            <person name="Faraut T."/>
            <person name="Cai Q."/>
            <person name="Webster R.G."/>
            <person name="Aldridge J.R."/>
            <person name="Warren W.C."/>
            <person name="Bartschat S."/>
            <person name="Kehr S."/>
            <person name="Marz M."/>
            <person name="Stadler P.F."/>
            <person name="Smith J."/>
            <person name="Kraus R.H."/>
            <person name="Zhao Y."/>
            <person name="Ren L."/>
            <person name="Fei J."/>
            <person name="Morisson M."/>
            <person name="Kaiser P."/>
            <person name="Griffin D.K."/>
            <person name="Rao M."/>
            <person name="Pitel F."/>
            <person name="Wang J."/>
            <person name="Li N."/>
        </authorList>
    </citation>
    <scope>NUCLEOTIDE SEQUENCE [LARGE SCALE GENOMIC DNA]</scope>
</reference>
<keyword evidence="3" id="KW-1185">Reference proteome</keyword>
<dbReference type="Proteomes" id="UP000296049">
    <property type="component" value="Unassembled WGS sequence"/>
</dbReference>
<feature type="region of interest" description="Disordered" evidence="1">
    <location>
        <begin position="36"/>
        <end position="115"/>
    </location>
</feature>
<feature type="non-terminal residue" evidence="2">
    <location>
        <position position="1"/>
    </location>
</feature>
<sequence length="147" mass="16078">QRAAAMMTTGSGKGSKFRRSNYTWVANPGRCWRAVKRWGSPRGPEGARKIVGGVKTAPKSDLGSKTKKSPPKSGVSPSKYKWKAAALQPSPSTSRSAFRWRCEEEEKPSPSSFPQTFSLGFGVSKPFGDAVPSGYKVKSRTKIIRRK</sequence>
<gene>
    <name evidence="2" type="ORF">Anapl_14007</name>
</gene>
<feature type="non-terminal residue" evidence="2">
    <location>
        <position position="147"/>
    </location>
</feature>